<feature type="transmembrane region" description="Helical" evidence="7">
    <location>
        <begin position="179"/>
        <end position="203"/>
    </location>
</feature>
<feature type="domain" description="ABC transmembrane type-1" evidence="8">
    <location>
        <begin position="90"/>
        <end position="307"/>
    </location>
</feature>
<evidence type="ECO:0000313" key="10">
    <source>
        <dbReference type="Proteomes" id="UP000294739"/>
    </source>
</evidence>
<reference evidence="9 10" key="1">
    <citation type="submission" date="2019-03" db="EMBL/GenBank/DDBJ databases">
        <title>Draft genome sequences of novel Actinobacteria.</title>
        <authorList>
            <person name="Sahin N."/>
            <person name="Ay H."/>
            <person name="Saygin H."/>
        </authorList>
    </citation>
    <scope>NUCLEOTIDE SEQUENCE [LARGE SCALE GENOMIC DNA]</scope>
    <source>
        <strain evidence="9 10">5K138</strain>
    </source>
</reference>
<keyword evidence="5 7" id="KW-1133">Transmembrane helix</keyword>
<dbReference type="Gene3D" id="1.10.3720.10">
    <property type="entry name" value="MetI-like"/>
    <property type="match status" value="1"/>
</dbReference>
<comment type="caution">
    <text evidence="9">The sequence shown here is derived from an EMBL/GenBank/DDBJ whole genome shotgun (WGS) entry which is preliminary data.</text>
</comment>
<dbReference type="EMBL" id="SMKZ01000001">
    <property type="protein sequence ID" value="TDE15865.1"/>
    <property type="molecule type" value="Genomic_DNA"/>
</dbReference>
<comment type="similarity">
    <text evidence="7">Belongs to the binding-protein-dependent transport system permease family.</text>
</comment>
<feature type="transmembrane region" description="Helical" evidence="7">
    <location>
        <begin position="224"/>
        <end position="246"/>
    </location>
</feature>
<name>A0A4R5DX25_9ACTN</name>
<evidence type="ECO:0000256" key="7">
    <source>
        <dbReference type="RuleBase" id="RU363032"/>
    </source>
</evidence>
<dbReference type="InterPro" id="IPR051393">
    <property type="entry name" value="ABC_transporter_permease"/>
</dbReference>
<feature type="transmembrane region" description="Helical" evidence="7">
    <location>
        <begin position="289"/>
        <end position="310"/>
    </location>
</feature>
<dbReference type="AlphaFoldDB" id="A0A4R5DX25"/>
<keyword evidence="2 7" id="KW-0813">Transport</keyword>
<evidence type="ECO:0000313" key="9">
    <source>
        <dbReference type="EMBL" id="TDE15865.1"/>
    </source>
</evidence>
<dbReference type="PROSITE" id="PS50928">
    <property type="entry name" value="ABC_TM1"/>
    <property type="match status" value="1"/>
</dbReference>
<evidence type="ECO:0000256" key="6">
    <source>
        <dbReference type="ARBA" id="ARBA00023136"/>
    </source>
</evidence>
<dbReference type="InterPro" id="IPR035906">
    <property type="entry name" value="MetI-like_sf"/>
</dbReference>
<evidence type="ECO:0000259" key="8">
    <source>
        <dbReference type="PROSITE" id="PS50928"/>
    </source>
</evidence>
<keyword evidence="10" id="KW-1185">Reference proteome</keyword>
<gene>
    <name evidence="9" type="ORF">E1269_00780</name>
</gene>
<evidence type="ECO:0000256" key="4">
    <source>
        <dbReference type="ARBA" id="ARBA00022692"/>
    </source>
</evidence>
<dbReference type="CDD" id="cd06261">
    <property type="entry name" value="TM_PBP2"/>
    <property type="match status" value="1"/>
</dbReference>
<dbReference type="InParanoid" id="A0A4R5DX25"/>
<accession>A0A4R5DX25</accession>
<dbReference type="GO" id="GO:0055085">
    <property type="term" value="P:transmembrane transport"/>
    <property type="evidence" value="ECO:0007669"/>
    <property type="project" value="InterPro"/>
</dbReference>
<organism evidence="9 10">
    <name type="scientific">Jiangella asiatica</name>
    <dbReference type="NCBI Taxonomy" id="2530372"/>
    <lineage>
        <taxon>Bacteria</taxon>
        <taxon>Bacillati</taxon>
        <taxon>Actinomycetota</taxon>
        <taxon>Actinomycetes</taxon>
        <taxon>Jiangellales</taxon>
        <taxon>Jiangellaceae</taxon>
        <taxon>Jiangella</taxon>
    </lineage>
</organism>
<dbReference type="RefSeq" id="WP_131889989.1">
    <property type="nucleotide sequence ID" value="NZ_SMKZ01000001.1"/>
</dbReference>
<dbReference type="PANTHER" id="PTHR30193">
    <property type="entry name" value="ABC TRANSPORTER PERMEASE PROTEIN"/>
    <property type="match status" value="1"/>
</dbReference>
<keyword evidence="4 7" id="KW-0812">Transmembrane</keyword>
<dbReference type="InterPro" id="IPR000515">
    <property type="entry name" value="MetI-like"/>
</dbReference>
<keyword evidence="3" id="KW-1003">Cell membrane</keyword>
<evidence type="ECO:0000256" key="3">
    <source>
        <dbReference type="ARBA" id="ARBA00022475"/>
    </source>
</evidence>
<feature type="transmembrane region" description="Helical" evidence="7">
    <location>
        <begin position="32"/>
        <end position="53"/>
    </location>
</feature>
<dbReference type="OrthoDB" id="34224at2"/>
<dbReference type="Proteomes" id="UP000294739">
    <property type="component" value="Unassembled WGS sequence"/>
</dbReference>
<dbReference type="PANTHER" id="PTHR30193:SF37">
    <property type="entry name" value="INNER MEMBRANE ABC TRANSPORTER PERMEASE PROTEIN YCJO"/>
    <property type="match status" value="1"/>
</dbReference>
<dbReference type="SUPFAM" id="SSF161098">
    <property type="entry name" value="MetI-like"/>
    <property type="match status" value="1"/>
</dbReference>
<feature type="transmembrane region" description="Helical" evidence="7">
    <location>
        <begin position="122"/>
        <end position="144"/>
    </location>
</feature>
<protein>
    <submittedName>
        <fullName evidence="9">Sugar ABC transporter permease</fullName>
    </submittedName>
</protein>
<feature type="transmembrane region" description="Helical" evidence="7">
    <location>
        <begin position="94"/>
        <end position="115"/>
    </location>
</feature>
<sequence length="316" mass="34729">MAVRADARRQPPLRRVPARRGGGWLARDHRRYALLFLLPALAVLIGVIGVPLLDVLWLSLHDGRGVETGEFVGFEHYTELVTDAQYLASLLRTIVWVAGTVALSMVLALAVALLLNRLPRWAGLLGIVVLLPWAMPRVASGIIWKWMFNDQYGVVNWLLTSLGFERFDGFSWFAQGETAFVAIGTASVWQRVPFLAIALYGALSTVDRAVLEAARVDGAGSLRILLRITLPMIMPVLLILIVLSSISSFNSFDYVFVMTTPAGGPNHETELVSILTWVTGFGLLEQGRAAAIAVTSLLVLSALTAVYYRLSREERT</sequence>
<keyword evidence="6 7" id="KW-0472">Membrane</keyword>
<evidence type="ECO:0000256" key="1">
    <source>
        <dbReference type="ARBA" id="ARBA00004651"/>
    </source>
</evidence>
<evidence type="ECO:0000256" key="2">
    <source>
        <dbReference type="ARBA" id="ARBA00022448"/>
    </source>
</evidence>
<dbReference type="Pfam" id="PF00528">
    <property type="entry name" value="BPD_transp_1"/>
    <property type="match status" value="1"/>
</dbReference>
<dbReference type="GO" id="GO:0005886">
    <property type="term" value="C:plasma membrane"/>
    <property type="evidence" value="ECO:0007669"/>
    <property type="project" value="UniProtKB-SubCell"/>
</dbReference>
<evidence type="ECO:0000256" key="5">
    <source>
        <dbReference type="ARBA" id="ARBA00022989"/>
    </source>
</evidence>
<proteinExistence type="inferred from homology"/>
<comment type="subcellular location">
    <subcellularLocation>
        <location evidence="1 7">Cell membrane</location>
        <topology evidence="1 7">Multi-pass membrane protein</topology>
    </subcellularLocation>
</comment>